<feature type="transmembrane region" description="Helical" evidence="1">
    <location>
        <begin position="42"/>
        <end position="62"/>
    </location>
</feature>
<proteinExistence type="predicted"/>
<protein>
    <submittedName>
        <fullName evidence="3">Predicted membrane protein</fullName>
    </submittedName>
</protein>
<feature type="transmembrane region" description="Helical" evidence="1">
    <location>
        <begin position="217"/>
        <end position="236"/>
    </location>
</feature>
<feature type="domain" description="DUF2157" evidence="2">
    <location>
        <begin position="9"/>
        <end position="155"/>
    </location>
</feature>
<feature type="transmembrane region" description="Helical" evidence="1">
    <location>
        <begin position="68"/>
        <end position="86"/>
    </location>
</feature>
<evidence type="ECO:0000256" key="1">
    <source>
        <dbReference type="SAM" id="Phobius"/>
    </source>
</evidence>
<feature type="transmembrane region" description="Helical" evidence="1">
    <location>
        <begin position="133"/>
        <end position="151"/>
    </location>
</feature>
<sequence>MSKEEILERLVTQEIIVAKQASFIRDDDRKHPFSIHWELKTILYAGISLLSSGLGILIYLNIDQISHQAIVAAISALTIACFAYCFRKHQPFSRYENTNPLLFVDFSLLLGCLTFITLEGYLQFQYKFFGDQYDIATIIPAILFAFLAYYFDHKGVLSMAITAFASYLGLKIAPLNLIQSGQFSSRNIAITAILFGLTLILLGILSEKKDFKKHFSFTYLTLGGNLAFGALLYQLFSADLKLLYFIFISGMSYGFIWYARKNLSYLFLLMGVIYGYIGFTYSLFYYVPTEIGLILTYFYFIASSLCVIIFLLKIKEILGVKKHESL</sequence>
<feature type="transmembrane region" description="Helical" evidence="1">
    <location>
        <begin position="187"/>
        <end position="205"/>
    </location>
</feature>
<gene>
    <name evidence="3" type="ORF">SAMN04515674_104350</name>
</gene>
<evidence type="ECO:0000313" key="3">
    <source>
        <dbReference type="EMBL" id="SFP64436.1"/>
    </source>
</evidence>
<reference evidence="3 4" key="1">
    <citation type="submission" date="2016-10" db="EMBL/GenBank/DDBJ databases">
        <authorList>
            <person name="de Groot N.N."/>
        </authorList>
    </citation>
    <scope>NUCLEOTIDE SEQUENCE [LARGE SCALE GENOMIC DNA]</scope>
    <source>
        <strain evidence="4">E92,LMG 26720,CCM 7988</strain>
    </source>
</reference>
<accession>A0A1I5S2F0</accession>
<dbReference type="InterPro" id="IPR018677">
    <property type="entry name" value="DUF2157"/>
</dbReference>
<dbReference type="AlphaFoldDB" id="A0A1I5S2F0"/>
<dbReference type="STRING" id="1079859.SAMN04515674_104350"/>
<feature type="transmembrane region" description="Helical" evidence="1">
    <location>
        <begin position="266"/>
        <end position="287"/>
    </location>
</feature>
<organism evidence="3 4">
    <name type="scientific">Pseudarcicella hirudinis</name>
    <dbReference type="NCBI Taxonomy" id="1079859"/>
    <lineage>
        <taxon>Bacteria</taxon>
        <taxon>Pseudomonadati</taxon>
        <taxon>Bacteroidota</taxon>
        <taxon>Cytophagia</taxon>
        <taxon>Cytophagales</taxon>
        <taxon>Flectobacillaceae</taxon>
        <taxon>Pseudarcicella</taxon>
    </lineage>
</organism>
<dbReference type="Proteomes" id="UP000199306">
    <property type="component" value="Unassembled WGS sequence"/>
</dbReference>
<dbReference type="Pfam" id="PF09925">
    <property type="entry name" value="DUF2157"/>
    <property type="match status" value="1"/>
</dbReference>
<dbReference type="RefSeq" id="WP_092015994.1">
    <property type="nucleotide sequence ID" value="NZ_FOXH01000004.1"/>
</dbReference>
<feature type="transmembrane region" description="Helical" evidence="1">
    <location>
        <begin position="293"/>
        <end position="312"/>
    </location>
</feature>
<name>A0A1I5S2F0_9BACT</name>
<evidence type="ECO:0000259" key="2">
    <source>
        <dbReference type="Pfam" id="PF09925"/>
    </source>
</evidence>
<feature type="transmembrane region" description="Helical" evidence="1">
    <location>
        <begin position="242"/>
        <end position="259"/>
    </location>
</feature>
<feature type="transmembrane region" description="Helical" evidence="1">
    <location>
        <begin position="98"/>
        <end position="121"/>
    </location>
</feature>
<keyword evidence="1" id="KW-0812">Transmembrane</keyword>
<feature type="transmembrane region" description="Helical" evidence="1">
    <location>
        <begin position="156"/>
        <end position="175"/>
    </location>
</feature>
<evidence type="ECO:0000313" key="4">
    <source>
        <dbReference type="Proteomes" id="UP000199306"/>
    </source>
</evidence>
<keyword evidence="4" id="KW-1185">Reference proteome</keyword>
<dbReference type="EMBL" id="FOXH01000004">
    <property type="protein sequence ID" value="SFP64436.1"/>
    <property type="molecule type" value="Genomic_DNA"/>
</dbReference>
<keyword evidence="1" id="KW-1133">Transmembrane helix</keyword>
<dbReference type="OrthoDB" id="650263at2"/>
<keyword evidence="1" id="KW-0472">Membrane</keyword>